<reference evidence="1" key="2">
    <citation type="submission" date="2017-10" db="EMBL/GenBank/DDBJ databases">
        <title>Ladona fulva Genome sequencing and assembly.</title>
        <authorList>
            <person name="Murali S."/>
            <person name="Richards S."/>
            <person name="Bandaranaike D."/>
            <person name="Bellair M."/>
            <person name="Blankenburg K."/>
            <person name="Chao H."/>
            <person name="Dinh H."/>
            <person name="Doddapaneni H."/>
            <person name="Dugan-Rocha S."/>
            <person name="Elkadiri S."/>
            <person name="Gnanaolivu R."/>
            <person name="Hernandez B."/>
            <person name="Skinner E."/>
            <person name="Javaid M."/>
            <person name="Lee S."/>
            <person name="Li M."/>
            <person name="Ming W."/>
            <person name="Munidasa M."/>
            <person name="Muniz J."/>
            <person name="Nguyen L."/>
            <person name="Hughes D."/>
            <person name="Osuji N."/>
            <person name="Pu L.-L."/>
            <person name="Puazo M."/>
            <person name="Qu C."/>
            <person name="Quiroz J."/>
            <person name="Raj R."/>
            <person name="Weissenberger G."/>
            <person name="Xin Y."/>
            <person name="Zou X."/>
            <person name="Han Y."/>
            <person name="Worley K."/>
            <person name="Muzny D."/>
            <person name="Gibbs R."/>
        </authorList>
    </citation>
    <scope>NUCLEOTIDE SEQUENCE</scope>
    <source>
        <strain evidence="1">Sampled in the wild</strain>
    </source>
</reference>
<feature type="non-terminal residue" evidence="1">
    <location>
        <position position="101"/>
    </location>
</feature>
<dbReference type="EMBL" id="KZ309425">
    <property type="protein sequence ID" value="KAG8238745.1"/>
    <property type="molecule type" value="Genomic_DNA"/>
</dbReference>
<reference evidence="1" key="1">
    <citation type="submission" date="2013-04" db="EMBL/GenBank/DDBJ databases">
        <authorList>
            <person name="Qu J."/>
            <person name="Murali S.C."/>
            <person name="Bandaranaike D."/>
            <person name="Bellair M."/>
            <person name="Blankenburg K."/>
            <person name="Chao H."/>
            <person name="Dinh H."/>
            <person name="Doddapaneni H."/>
            <person name="Downs B."/>
            <person name="Dugan-Rocha S."/>
            <person name="Elkadiri S."/>
            <person name="Gnanaolivu R.D."/>
            <person name="Hernandez B."/>
            <person name="Javaid M."/>
            <person name="Jayaseelan J.C."/>
            <person name="Lee S."/>
            <person name="Li M."/>
            <person name="Ming W."/>
            <person name="Munidasa M."/>
            <person name="Muniz J."/>
            <person name="Nguyen L."/>
            <person name="Ongeri F."/>
            <person name="Osuji N."/>
            <person name="Pu L.-L."/>
            <person name="Puazo M."/>
            <person name="Qu C."/>
            <person name="Quiroz J."/>
            <person name="Raj R."/>
            <person name="Weissenberger G."/>
            <person name="Xin Y."/>
            <person name="Zou X."/>
            <person name="Han Y."/>
            <person name="Richards S."/>
            <person name="Worley K."/>
            <person name="Muzny D."/>
            <person name="Gibbs R."/>
        </authorList>
    </citation>
    <scope>NUCLEOTIDE SEQUENCE</scope>
    <source>
        <strain evidence="1">Sampled in the wild</strain>
    </source>
</reference>
<accession>A0A8K0P7C7</accession>
<dbReference type="Proteomes" id="UP000792457">
    <property type="component" value="Unassembled WGS sequence"/>
</dbReference>
<comment type="caution">
    <text evidence="1">The sequence shown here is derived from an EMBL/GenBank/DDBJ whole genome shotgun (WGS) entry which is preliminary data.</text>
</comment>
<dbReference type="AlphaFoldDB" id="A0A8K0P7C7"/>
<evidence type="ECO:0000313" key="1">
    <source>
        <dbReference type="EMBL" id="KAG8238745.1"/>
    </source>
</evidence>
<proteinExistence type="predicted"/>
<dbReference type="InterPro" id="IPR001589">
    <property type="entry name" value="Actinin_actin-bd_CS"/>
</dbReference>
<gene>
    <name evidence="1" type="ORF">J437_LFUL018165</name>
</gene>
<protein>
    <submittedName>
        <fullName evidence="1">Uncharacterized protein</fullName>
    </submittedName>
</protein>
<name>A0A8K0P7C7_LADFU</name>
<evidence type="ECO:0000313" key="2">
    <source>
        <dbReference type="Proteomes" id="UP000792457"/>
    </source>
</evidence>
<sequence>QPDRGGGGYRIRSSVGSEEYIGEPWVGSTGYQSVSQTMKQREDAIKFETSRIKALQEERLHIQKKTFTKWMNSFLLKHLLSAKCTRNQRLQDNNGPLAYHR</sequence>
<dbReference type="PROSITE" id="PS00019">
    <property type="entry name" value="ACTININ_1"/>
    <property type="match status" value="1"/>
</dbReference>
<dbReference type="SUPFAM" id="SSF47576">
    <property type="entry name" value="Calponin-homology domain, CH-domain"/>
    <property type="match status" value="1"/>
</dbReference>
<dbReference type="InterPro" id="IPR036872">
    <property type="entry name" value="CH_dom_sf"/>
</dbReference>
<dbReference type="OrthoDB" id="5865767at2759"/>
<keyword evidence="2" id="KW-1185">Reference proteome</keyword>
<organism evidence="1 2">
    <name type="scientific">Ladona fulva</name>
    <name type="common">Scarce chaser dragonfly</name>
    <name type="synonym">Libellula fulva</name>
    <dbReference type="NCBI Taxonomy" id="123851"/>
    <lineage>
        <taxon>Eukaryota</taxon>
        <taxon>Metazoa</taxon>
        <taxon>Ecdysozoa</taxon>
        <taxon>Arthropoda</taxon>
        <taxon>Hexapoda</taxon>
        <taxon>Insecta</taxon>
        <taxon>Pterygota</taxon>
        <taxon>Palaeoptera</taxon>
        <taxon>Odonata</taxon>
        <taxon>Epiprocta</taxon>
        <taxon>Anisoptera</taxon>
        <taxon>Libelluloidea</taxon>
        <taxon>Libellulidae</taxon>
        <taxon>Ladona</taxon>
    </lineage>
</organism>